<dbReference type="AlphaFoldDB" id="A0A6P5ZJ86"/>
<proteinExistence type="predicted"/>
<dbReference type="Proteomes" id="UP000515121">
    <property type="component" value="Unplaced"/>
</dbReference>
<dbReference type="GO" id="GO:0000462">
    <property type="term" value="P:maturation of SSU-rRNA from tricistronic rRNA transcript (SSU-rRNA, 5.8S rRNA, LSU-rRNA)"/>
    <property type="evidence" value="ECO:0007669"/>
    <property type="project" value="TreeGrafter"/>
</dbReference>
<evidence type="ECO:0000313" key="3">
    <source>
        <dbReference type="RefSeq" id="XP_022752432.1"/>
    </source>
</evidence>
<protein>
    <submittedName>
        <fullName evidence="2 3">Uncharacterized protein LOC111301202 isoform X2</fullName>
    </submittedName>
</protein>
<reference evidence="2 3" key="1">
    <citation type="submission" date="2025-04" db="UniProtKB">
        <authorList>
            <consortium name="RefSeq"/>
        </authorList>
    </citation>
    <scope>IDENTIFICATION</scope>
    <source>
        <tissue evidence="2 3">Fruit stalk</tissue>
    </source>
</reference>
<name>A0A6P5ZJ86_DURZI</name>
<evidence type="ECO:0000313" key="1">
    <source>
        <dbReference type="Proteomes" id="UP000515121"/>
    </source>
</evidence>
<dbReference type="GeneID" id="111301202"/>
<sequence length="77" mass="8901">MRNQMDAANDHRFNIRNIMKDIEFLGSSYMTWKERKEMENRKVVSMGGRICFSADLEGSLVVVLKDQQTSGGLRRGF</sequence>
<dbReference type="GO" id="GO:0005730">
    <property type="term" value="C:nucleolus"/>
    <property type="evidence" value="ECO:0007669"/>
    <property type="project" value="TreeGrafter"/>
</dbReference>
<dbReference type="PANTHER" id="PTHR28096">
    <property type="entry name" value="PROTEIN FAF1"/>
    <property type="match status" value="1"/>
</dbReference>
<organism evidence="1 2">
    <name type="scientific">Durio zibethinus</name>
    <name type="common">Durian</name>
    <dbReference type="NCBI Taxonomy" id="66656"/>
    <lineage>
        <taxon>Eukaryota</taxon>
        <taxon>Viridiplantae</taxon>
        <taxon>Streptophyta</taxon>
        <taxon>Embryophyta</taxon>
        <taxon>Tracheophyta</taxon>
        <taxon>Spermatophyta</taxon>
        <taxon>Magnoliopsida</taxon>
        <taxon>eudicotyledons</taxon>
        <taxon>Gunneridae</taxon>
        <taxon>Pentapetalae</taxon>
        <taxon>rosids</taxon>
        <taxon>malvids</taxon>
        <taxon>Malvales</taxon>
        <taxon>Malvaceae</taxon>
        <taxon>Helicteroideae</taxon>
        <taxon>Durio</taxon>
    </lineage>
</organism>
<dbReference type="RefSeq" id="XP_022752431.1">
    <property type="nucleotide sequence ID" value="XM_022896696.1"/>
</dbReference>
<accession>A0A6P5ZJ86</accession>
<dbReference type="InterPro" id="IPR053030">
    <property type="entry name" value="Ribosomal_biogenesis_FAF1-like"/>
</dbReference>
<evidence type="ECO:0000313" key="2">
    <source>
        <dbReference type="RefSeq" id="XP_022752431.1"/>
    </source>
</evidence>
<dbReference type="RefSeq" id="XP_022752432.1">
    <property type="nucleotide sequence ID" value="XM_022896697.1"/>
</dbReference>
<dbReference type="PANTHER" id="PTHR28096:SF1">
    <property type="entry name" value="PROTEIN FAF1"/>
    <property type="match status" value="1"/>
</dbReference>
<keyword evidence="1" id="KW-1185">Reference proteome</keyword>
<gene>
    <name evidence="2 3" type="primary">LOC111301202</name>
</gene>